<dbReference type="NCBIfam" id="TIGR00589">
    <property type="entry name" value="ogt"/>
    <property type="match status" value="1"/>
</dbReference>
<evidence type="ECO:0000256" key="2">
    <source>
        <dbReference type="ARBA" id="ARBA00008711"/>
    </source>
</evidence>
<dbReference type="InterPro" id="IPR014048">
    <property type="entry name" value="MethylDNA_cys_MeTrfase_DNA-bd"/>
</dbReference>
<keyword evidence="7" id="KW-0234">DNA repair</keyword>
<feature type="domain" description="Methylated-DNA-[protein]-cysteine S-methyltransferase DNA binding" evidence="9">
    <location>
        <begin position="87"/>
        <end position="168"/>
    </location>
</feature>
<dbReference type="EC" id="2.1.1.63" evidence="3"/>
<evidence type="ECO:0000256" key="1">
    <source>
        <dbReference type="ARBA" id="ARBA00001286"/>
    </source>
</evidence>
<dbReference type="SUPFAM" id="SSF53155">
    <property type="entry name" value="Methylated DNA-protein cysteine methyltransferase domain"/>
    <property type="match status" value="1"/>
</dbReference>
<dbReference type="GO" id="GO:0032259">
    <property type="term" value="P:methylation"/>
    <property type="evidence" value="ECO:0007669"/>
    <property type="project" value="UniProtKB-KW"/>
</dbReference>
<dbReference type="Proteomes" id="UP000295122">
    <property type="component" value="Unassembled WGS sequence"/>
</dbReference>
<organism evidence="10 11">
    <name type="scientific">Enterovirga rhinocerotis</name>
    <dbReference type="NCBI Taxonomy" id="1339210"/>
    <lineage>
        <taxon>Bacteria</taxon>
        <taxon>Pseudomonadati</taxon>
        <taxon>Pseudomonadota</taxon>
        <taxon>Alphaproteobacteria</taxon>
        <taxon>Hyphomicrobiales</taxon>
        <taxon>Methylobacteriaceae</taxon>
        <taxon>Enterovirga</taxon>
    </lineage>
</organism>
<evidence type="ECO:0000256" key="3">
    <source>
        <dbReference type="ARBA" id="ARBA00011918"/>
    </source>
</evidence>
<comment type="similarity">
    <text evidence="2">Belongs to the MGMT family.</text>
</comment>
<dbReference type="PROSITE" id="PS00374">
    <property type="entry name" value="MGMT"/>
    <property type="match status" value="1"/>
</dbReference>
<keyword evidence="6" id="KW-0227">DNA damage</keyword>
<dbReference type="PANTHER" id="PTHR10815">
    <property type="entry name" value="METHYLATED-DNA--PROTEIN-CYSTEINE METHYLTRANSFERASE"/>
    <property type="match status" value="1"/>
</dbReference>
<protein>
    <recommendedName>
        <fullName evidence="3">methylated-DNA--[protein]-cysteine S-methyltransferase</fullName>
        <ecNumber evidence="3">2.1.1.63</ecNumber>
    </recommendedName>
</protein>
<comment type="caution">
    <text evidence="10">The sequence shown here is derived from an EMBL/GenBank/DDBJ whole genome shotgun (WGS) entry which is preliminary data.</text>
</comment>
<dbReference type="InterPro" id="IPR001497">
    <property type="entry name" value="MethylDNA_cys_MeTrfase_AS"/>
</dbReference>
<keyword evidence="4 10" id="KW-0489">Methyltransferase</keyword>
<name>A0A4R7C7P6_9HYPH</name>
<dbReference type="AlphaFoldDB" id="A0A4R7C7P6"/>
<dbReference type="GO" id="GO:0003908">
    <property type="term" value="F:methylated-DNA-[protein]-cysteine S-methyltransferase activity"/>
    <property type="evidence" value="ECO:0007669"/>
    <property type="project" value="UniProtKB-EC"/>
</dbReference>
<dbReference type="Pfam" id="PF01035">
    <property type="entry name" value="DNA_binding_1"/>
    <property type="match status" value="1"/>
</dbReference>
<dbReference type="RefSeq" id="WP_133768274.1">
    <property type="nucleotide sequence ID" value="NZ_SNZR01000011.1"/>
</dbReference>
<dbReference type="Gene3D" id="1.10.10.10">
    <property type="entry name" value="Winged helix-like DNA-binding domain superfamily/Winged helix DNA-binding domain"/>
    <property type="match status" value="1"/>
</dbReference>
<evidence type="ECO:0000256" key="4">
    <source>
        <dbReference type="ARBA" id="ARBA00022603"/>
    </source>
</evidence>
<dbReference type="FunFam" id="1.10.10.10:FF:000214">
    <property type="entry name" value="Methylated-DNA--protein-cysteine methyltransferase"/>
    <property type="match status" value="1"/>
</dbReference>
<sequence length="178" mass="18895">MARRFALFETAIGTIGLVWSERGLVGLRLPEGDEAATRSELLRRFPDAVPASPDPATTAAIEAIRALVGDGRRDLSHLPLDWDGVPDFDRRVYDVLLTIPPGETMTYGEMARRIGEPGAARAVGAALGRNPIPVVVPCHRVLAAGGRIGGFSAPGGAETKHRLLAIERAAPDGQPSLF</sequence>
<dbReference type="OrthoDB" id="9802228at2"/>
<dbReference type="Gene3D" id="3.30.160.70">
    <property type="entry name" value="Methylated DNA-protein cysteine methyltransferase domain"/>
    <property type="match status" value="1"/>
</dbReference>
<evidence type="ECO:0000259" key="9">
    <source>
        <dbReference type="Pfam" id="PF01035"/>
    </source>
</evidence>
<evidence type="ECO:0000256" key="8">
    <source>
        <dbReference type="ARBA" id="ARBA00049348"/>
    </source>
</evidence>
<dbReference type="InterPro" id="IPR036388">
    <property type="entry name" value="WH-like_DNA-bd_sf"/>
</dbReference>
<dbReference type="CDD" id="cd06445">
    <property type="entry name" value="ATase"/>
    <property type="match status" value="1"/>
</dbReference>
<dbReference type="InterPro" id="IPR036631">
    <property type="entry name" value="MGMT_N_sf"/>
</dbReference>
<keyword evidence="11" id="KW-1185">Reference proteome</keyword>
<comment type="catalytic activity">
    <reaction evidence="1">
        <text>a 4-O-methyl-thymidine in DNA + L-cysteinyl-[protein] = a thymidine in DNA + S-methyl-L-cysteinyl-[protein]</text>
        <dbReference type="Rhea" id="RHEA:53428"/>
        <dbReference type="Rhea" id="RHEA-COMP:10131"/>
        <dbReference type="Rhea" id="RHEA-COMP:10132"/>
        <dbReference type="Rhea" id="RHEA-COMP:13555"/>
        <dbReference type="Rhea" id="RHEA-COMP:13556"/>
        <dbReference type="ChEBI" id="CHEBI:29950"/>
        <dbReference type="ChEBI" id="CHEBI:82612"/>
        <dbReference type="ChEBI" id="CHEBI:137386"/>
        <dbReference type="ChEBI" id="CHEBI:137387"/>
        <dbReference type="EC" id="2.1.1.63"/>
    </reaction>
</comment>
<evidence type="ECO:0000256" key="6">
    <source>
        <dbReference type="ARBA" id="ARBA00022763"/>
    </source>
</evidence>
<accession>A0A4R7C7P6</accession>
<dbReference type="EMBL" id="SNZR01000011">
    <property type="protein sequence ID" value="TDR93255.1"/>
    <property type="molecule type" value="Genomic_DNA"/>
</dbReference>
<evidence type="ECO:0000313" key="11">
    <source>
        <dbReference type="Proteomes" id="UP000295122"/>
    </source>
</evidence>
<evidence type="ECO:0000313" key="10">
    <source>
        <dbReference type="EMBL" id="TDR93255.1"/>
    </source>
</evidence>
<dbReference type="GO" id="GO:0006281">
    <property type="term" value="P:DNA repair"/>
    <property type="evidence" value="ECO:0007669"/>
    <property type="project" value="UniProtKB-KW"/>
</dbReference>
<proteinExistence type="inferred from homology"/>
<dbReference type="SUPFAM" id="SSF46767">
    <property type="entry name" value="Methylated DNA-protein cysteine methyltransferase, C-terminal domain"/>
    <property type="match status" value="1"/>
</dbReference>
<gene>
    <name evidence="10" type="ORF">EV668_0511</name>
</gene>
<dbReference type="InterPro" id="IPR036217">
    <property type="entry name" value="MethylDNA_cys_MeTrfase_DNAb"/>
</dbReference>
<reference evidence="10 11" key="1">
    <citation type="submission" date="2019-03" db="EMBL/GenBank/DDBJ databases">
        <title>Genomic Encyclopedia of Type Strains, Phase IV (KMG-IV): sequencing the most valuable type-strain genomes for metagenomic binning, comparative biology and taxonomic classification.</title>
        <authorList>
            <person name="Goeker M."/>
        </authorList>
    </citation>
    <scope>NUCLEOTIDE SEQUENCE [LARGE SCALE GENOMIC DNA]</scope>
    <source>
        <strain evidence="10 11">DSM 25903</strain>
    </source>
</reference>
<evidence type="ECO:0000256" key="7">
    <source>
        <dbReference type="ARBA" id="ARBA00023204"/>
    </source>
</evidence>
<dbReference type="PANTHER" id="PTHR10815:SF5">
    <property type="entry name" value="METHYLATED-DNA--PROTEIN-CYSTEINE METHYLTRANSFERASE"/>
    <property type="match status" value="1"/>
</dbReference>
<evidence type="ECO:0000256" key="5">
    <source>
        <dbReference type="ARBA" id="ARBA00022679"/>
    </source>
</evidence>
<keyword evidence="5 10" id="KW-0808">Transferase</keyword>
<comment type="catalytic activity">
    <reaction evidence="8">
        <text>a 6-O-methyl-2'-deoxyguanosine in DNA + L-cysteinyl-[protein] = S-methyl-L-cysteinyl-[protein] + a 2'-deoxyguanosine in DNA</text>
        <dbReference type="Rhea" id="RHEA:24000"/>
        <dbReference type="Rhea" id="RHEA-COMP:10131"/>
        <dbReference type="Rhea" id="RHEA-COMP:10132"/>
        <dbReference type="Rhea" id="RHEA-COMP:11367"/>
        <dbReference type="Rhea" id="RHEA-COMP:11368"/>
        <dbReference type="ChEBI" id="CHEBI:29950"/>
        <dbReference type="ChEBI" id="CHEBI:82612"/>
        <dbReference type="ChEBI" id="CHEBI:85445"/>
        <dbReference type="ChEBI" id="CHEBI:85448"/>
        <dbReference type="EC" id="2.1.1.63"/>
    </reaction>
</comment>